<protein>
    <recommendedName>
        <fullName evidence="2">Amine oxidase domain-containing protein</fullName>
    </recommendedName>
</protein>
<feature type="chain" id="PRO_5042523649" description="Amine oxidase domain-containing protein" evidence="1">
    <location>
        <begin position="18"/>
        <end position="633"/>
    </location>
</feature>
<dbReference type="EMBL" id="JASWJB010000026">
    <property type="protein sequence ID" value="KAK2609208.1"/>
    <property type="molecule type" value="Genomic_DNA"/>
</dbReference>
<name>A0AAJ0CYK6_9HYPO</name>
<evidence type="ECO:0000313" key="4">
    <source>
        <dbReference type="Proteomes" id="UP001251528"/>
    </source>
</evidence>
<dbReference type="SUPFAM" id="SSF54373">
    <property type="entry name" value="FAD-linked reductases, C-terminal domain"/>
    <property type="match status" value="1"/>
</dbReference>
<evidence type="ECO:0000313" key="3">
    <source>
        <dbReference type="EMBL" id="KAK2609208.1"/>
    </source>
</evidence>
<dbReference type="AlphaFoldDB" id="A0AAJ0CYK6"/>
<reference evidence="3" key="1">
    <citation type="submission" date="2023-06" db="EMBL/GenBank/DDBJ databases">
        <title>Conoideocrella luteorostrata (Hypocreales: Clavicipitaceae), a potential biocontrol fungus for elongate hemlock scale in United States Christmas tree production areas.</title>
        <authorList>
            <person name="Barrett H."/>
            <person name="Lovett B."/>
            <person name="Macias A.M."/>
            <person name="Stajich J.E."/>
            <person name="Kasson M.T."/>
        </authorList>
    </citation>
    <scope>NUCLEOTIDE SEQUENCE</scope>
    <source>
        <strain evidence="3">ARSEF 14590</strain>
    </source>
</reference>
<sequence>MLFFAALASALVARCIATPLPIRLEVRSDLTSRLANVHVANWKRVPGPLTFTYGTCTSESQGDIHHNIAVAEPETQESRLVWVIPQDAPNHGCISAWSASGTLLGRSKPQDVRRANQFTKRAAKPISMTEANGFDPIGPWFDGVDILSQKGPSVVDVNAAKAKQIAIVGAGISGLMTYLILHQAGFTNITILEADSRIGGRIHTEYFAGGPSGYSYQELGAMRMPLEYTDPDTEETFNVSDFQIVYRLIEEMNKLNRNNSKLHIDLIPWLDDSDNGLQYFGEVRMPNGLPPTVDQTRRNASLSVDDPLDAPTTELRKKLNESLPHGEFMVKMSRSMYKAHREWINGGMGGHQKGDRWSEFAYLSQYLKGSLNSTDVLTSLDNPAGSFWTYVINYFYESADNWRTINGGFSRLPESFRPMIEDNLRLNTKIERVDYDDNQVTLQWKNHWRDAEFQESTFDYAVVSVPFTVVRGWRLPSLPATMGNAIQNLVYDSCCKVALEYSERFWEKLANPIYGSCSTESDIPGIGITCYPSYKINSTGPAAILGSYAEGTVDHSISRLMTMSDEEHANYVLDAMTEIHGEHTRKLYTGKFARKCWSLDPHSAGAWASPDAGQHELYMPEYFKMHSNVSKYL</sequence>
<feature type="domain" description="Amine oxidase" evidence="2">
    <location>
        <begin position="172"/>
        <end position="628"/>
    </location>
</feature>
<evidence type="ECO:0000256" key="1">
    <source>
        <dbReference type="SAM" id="SignalP"/>
    </source>
</evidence>
<keyword evidence="4" id="KW-1185">Reference proteome</keyword>
<accession>A0AAJ0CYK6</accession>
<dbReference type="InterPro" id="IPR050281">
    <property type="entry name" value="Flavin_monoamine_oxidase"/>
</dbReference>
<organism evidence="3 4">
    <name type="scientific">Conoideocrella luteorostrata</name>
    <dbReference type="NCBI Taxonomy" id="1105319"/>
    <lineage>
        <taxon>Eukaryota</taxon>
        <taxon>Fungi</taxon>
        <taxon>Dikarya</taxon>
        <taxon>Ascomycota</taxon>
        <taxon>Pezizomycotina</taxon>
        <taxon>Sordariomycetes</taxon>
        <taxon>Hypocreomycetidae</taxon>
        <taxon>Hypocreales</taxon>
        <taxon>Clavicipitaceae</taxon>
        <taxon>Conoideocrella</taxon>
    </lineage>
</organism>
<dbReference type="InterPro" id="IPR002937">
    <property type="entry name" value="Amino_oxidase"/>
</dbReference>
<dbReference type="SUPFAM" id="SSF51905">
    <property type="entry name" value="FAD/NAD(P)-binding domain"/>
    <property type="match status" value="1"/>
</dbReference>
<gene>
    <name evidence="3" type="ORF">QQS21_002290</name>
</gene>
<dbReference type="Gene3D" id="3.90.660.10">
    <property type="match status" value="1"/>
</dbReference>
<dbReference type="GO" id="GO:0009063">
    <property type="term" value="P:amino acid catabolic process"/>
    <property type="evidence" value="ECO:0007669"/>
    <property type="project" value="TreeGrafter"/>
</dbReference>
<dbReference type="Gene3D" id="3.50.50.60">
    <property type="entry name" value="FAD/NAD(P)-binding domain"/>
    <property type="match status" value="1"/>
</dbReference>
<proteinExistence type="predicted"/>
<keyword evidence="1" id="KW-0732">Signal</keyword>
<dbReference type="Gene3D" id="1.20.1440.240">
    <property type="match status" value="1"/>
</dbReference>
<dbReference type="Pfam" id="PF01593">
    <property type="entry name" value="Amino_oxidase"/>
    <property type="match status" value="1"/>
</dbReference>
<dbReference type="Proteomes" id="UP001251528">
    <property type="component" value="Unassembled WGS sequence"/>
</dbReference>
<evidence type="ECO:0000259" key="2">
    <source>
        <dbReference type="Pfam" id="PF01593"/>
    </source>
</evidence>
<comment type="caution">
    <text evidence="3">The sequence shown here is derived from an EMBL/GenBank/DDBJ whole genome shotgun (WGS) entry which is preliminary data.</text>
</comment>
<feature type="signal peptide" evidence="1">
    <location>
        <begin position="1"/>
        <end position="17"/>
    </location>
</feature>
<dbReference type="PANTHER" id="PTHR10742:SF342">
    <property type="entry name" value="AMINE OXIDASE"/>
    <property type="match status" value="1"/>
</dbReference>
<dbReference type="PANTHER" id="PTHR10742">
    <property type="entry name" value="FLAVIN MONOAMINE OXIDASE"/>
    <property type="match status" value="1"/>
</dbReference>
<dbReference type="InterPro" id="IPR036188">
    <property type="entry name" value="FAD/NAD-bd_sf"/>
</dbReference>
<dbReference type="GO" id="GO:0001716">
    <property type="term" value="F:L-amino-acid oxidase activity"/>
    <property type="evidence" value="ECO:0007669"/>
    <property type="project" value="TreeGrafter"/>
</dbReference>